<keyword evidence="2" id="KW-1185">Reference proteome</keyword>
<evidence type="ECO:0000313" key="1">
    <source>
        <dbReference type="EMBL" id="MBH8595081.1"/>
    </source>
</evidence>
<dbReference type="Pfam" id="PF08863">
    <property type="entry name" value="YolD"/>
    <property type="match status" value="1"/>
</dbReference>
<dbReference type="RefSeq" id="WP_181731399.1">
    <property type="nucleotide sequence ID" value="NZ_JACEIR010000002.1"/>
</dbReference>
<dbReference type="EMBL" id="JAECVW010000003">
    <property type="protein sequence ID" value="MBH8595081.1"/>
    <property type="molecule type" value="Genomic_DNA"/>
</dbReference>
<organism evidence="1 2">
    <name type="scientific">Thermoactinomyces intermedius</name>
    <dbReference type="NCBI Taxonomy" id="2024"/>
    <lineage>
        <taxon>Bacteria</taxon>
        <taxon>Bacillati</taxon>
        <taxon>Bacillota</taxon>
        <taxon>Bacilli</taxon>
        <taxon>Bacillales</taxon>
        <taxon>Thermoactinomycetaceae</taxon>
        <taxon>Thermoactinomyces</taxon>
    </lineage>
</organism>
<accession>A0A8I1DFQ2</accession>
<protein>
    <submittedName>
        <fullName evidence="1">YolD-like family protein</fullName>
    </submittedName>
</protein>
<gene>
    <name evidence="1" type="ORF">I8U20_07010</name>
</gene>
<evidence type="ECO:0000313" key="2">
    <source>
        <dbReference type="Proteomes" id="UP000633619"/>
    </source>
</evidence>
<proteinExistence type="predicted"/>
<reference evidence="1 2" key="1">
    <citation type="submission" date="2020-12" db="EMBL/GenBank/DDBJ databases">
        <title>WGS of Thermoactinomyces spp.</title>
        <authorList>
            <person name="Cheng K."/>
        </authorList>
    </citation>
    <scope>NUCLEOTIDE SEQUENCE [LARGE SCALE GENOMIC DNA]</scope>
    <source>
        <strain evidence="2">CICC 10671\DSM 43846</strain>
    </source>
</reference>
<sequence>MLAASFHKWYETQRHNMVTHRPAATYHPPAMDEDERQYMTFLLEEAYELQKPVIVIYAGKYSPLQFYGRIEKIHPYEEWFIMANGEWKKKITFDQLIEVDPL</sequence>
<dbReference type="InterPro" id="IPR014962">
    <property type="entry name" value="YolD"/>
</dbReference>
<comment type="caution">
    <text evidence="1">The sequence shown here is derived from an EMBL/GenBank/DDBJ whole genome shotgun (WGS) entry which is preliminary data.</text>
</comment>
<dbReference type="AlphaFoldDB" id="A0A8I1DFQ2"/>
<dbReference type="Proteomes" id="UP000633619">
    <property type="component" value="Unassembled WGS sequence"/>
</dbReference>
<name>A0A8I1DFQ2_THEIN</name>